<dbReference type="InterPro" id="IPR006311">
    <property type="entry name" value="TAT_signal"/>
</dbReference>
<evidence type="ECO:0000313" key="3">
    <source>
        <dbReference type="Proteomes" id="UP000239209"/>
    </source>
</evidence>
<dbReference type="AlphaFoldDB" id="A0A2T0S899"/>
<dbReference type="RefSeq" id="WP_106127253.1">
    <property type="nucleotide sequence ID" value="NZ_PVZG01000006.1"/>
</dbReference>
<dbReference type="Gene3D" id="2.60.120.200">
    <property type="match status" value="1"/>
</dbReference>
<dbReference type="GO" id="GO:0030246">
    <property type="term" value="F:carbohydrate binding"/>
    <property type="evidence" value="ECO:0007669"/>
    <property type="project" value="UniProtKB-KW"/>
</dbReference>
<dbReference type="EMBL" id="PVZG01000006">
    <property type="protein sequence ID" value="PRY29634.1"/>
    <property type="molecule type" value="Genomic_DNA"/>
</dbReference>
<dbReference type="OrthoDB" id="5506986at2"/>
<protein>
    <submittedName>
        <fullName evidence="2">Concanavalin A-like lectin/glucanase superfamily protein</fullName>
    </submittedName>
</protein>
<evidence type="ECO:0000313" key="2">
    <source>
        <dbReference type="EMBL" id="PRY29634.1"/>
    </source>
</evidence>
<sequence>MGSRRTALAAALAGLLAGTAGVTPAAPAQARATAGLMPARALAGPTPARAATAPLPARAVTGTVVARYAFDGGRSSQIRDDSGHGHTLRLIAGNGGTARPVPHRSGQALRFPAKCRAGRCPHAALQSPTSARLNPGTRAIAYGASVLLAPSQTSKGQNVVQKGYSTTSSQWKLQIDGVAGRPSCVLVGARPGIKIVRSAVSVADGSWHTVECRRTPTALTVLVDGAVRGTRAISARLSIANNRPLSIGGKGAYADNDQFHGILDDVWVRIG</sequence>
<gene>
    <name evidence="2" type="ORF">CLV70_106356</name>
</gene>
<comment type="caution">
    <text evidence="2">The sequence shown here is derived from an EMBL/GenBank/DDBJ whole genome shotgun (WGS) entry which is preliminary data.</text>
</comment>
<feature type="signal peptide" evidence="1">
    <location>
        <begin position="1"/>
        <end position="25"/>
    </location>
</feature>
<proteinExistence type="predicted"/>
<dbReference type="SUPFAM" id="SSF49899">
    <property type="entry name" value="Concanavalin A-like lectins/glucanases"/>
    <property type="match status" value="1"/>
</dbReference>
<dbReference type="PROSITE" id="PS51318">
    <property type="entry name" value="TAT"/>
    <property type="match status" value="1"/>
</dbReference>
<accession>A0A2T0S899</accession>
<organism evidence="2 3">
    <name type="scientific">Pseudosporangium ferrugineum</name>
    <dbReference type="NCBI Taxonomy" id="439699"/>
    <lineage>
        <taxon>Bacteria</taxon>
        <taxon>Bacillati</taxon>
        <taxon>Actinomycetota</taxon>
        <taxon>Actinomycetes</taxon>
        <taxon>Micromonosporales</taxon>
        <taxon>Micromonosporaceae</taxon>
        <taxon>Pseudosporangium</taxon>
    </lineage>
</organism>
<reference evidence="2 3" key="1">
    <citation type="submission" date="2018-03" db="EMBL/GenBank/DDBJ databases">
        <title>Genomic Encyclopedia of Archaeal and Bacterial Type Strains, Phase II (KMG-II): from individual species to whole genera.</title>
        <authorList>
            <person name="Goeker M."/>
        </authorList>
    </citation>
    <scope>NUCLEOTIDE SEQUENCE [LARGE SCALE GENOMIC DNA]</scope>
    <source>
        <strain evidence="2 3">DSM 45348</strain>
    </source>
</reference>
<name>A0A2T0S899_9ACTN</name>
<keyword evidence="1" id="KW-0732">Signal</keyword>
<keyword evidence="3" id="KW-1185">Reference proteome</keyword>
<keyword evidence="2" id="KW-0430">Lectin</keyword>
<dbReference type="InterPro" id="IPR013320">
    <property type="entry name" value="ConA-like_dom_sf"/>
</dbReference>
<feature type="chain" id="PRO_5015678022" evidence="1">
    <location>
        <begin position="26"/>
        <end position="271"/>
    </location>
</feature>
<dbReference type="Proteomes" id="UP000239209">
    <property type="component" value="Unassembled WGS sequence"/>
</dbReference>
<evidence type="ECO:0000256" key="1">
    <source>
        <dbReference type="SAM" id="SignalP"/>
    </source>
</evidence>
<dbReference type="Pfam" id="PF13385">
    <property type="entry name" value="Laminin_G_3"/>
    <property type="match status" value="1"/>
</dbReference>